<evidence type="ECO:0000313" key="3">
    <source>
        <dbReference type="Proteomes" id="UP000244005"/>
    </source>
</evidence>
<protein>
    <submittedName>
        <fullName evidence="2">Uncharacterized protein</fullName>
    </submittedName>
</protein>
<dbReference type="EMBL" id="KZ772821">
    <property type="protein sequence ID" value="PTQ28964.1"/>
    <property type="molecule type" value="Genomic_DNA"/>
</dbReference>
<evidence type="ECO:0000313" key="2">
    <source>
        <dbReference type="EMBL" id="PTQ28964.1"/>
    </source>
</evidence>
<proteinExistence type="predicted"/>
<feature type="region of interest" description="Disordered" evidence="1">
    <location>
        <begin position="44"/>
        <end position="68"/>
    </location>
</feature>
<dbReference type="Proteomes" id="UP000244005">
    <property type="component" value="Unassembled WGS sequence"/>
</dbReference>
<feature type="compositionally biased region" description="Polar residues" evidence="1">
    <location>
        <begin position="59"/>
        <end position="68"/>
    </location>
</feature>
<gene>
    <name evidence="2" type="ORF">MARPO_0151s0037</name>
</gene>
<reference evidence="3" key="1">
    <citation type="journal article" date="2017" name="Cell">
        <title>Insights into land plant evolution garnered from the Marchantia polymorpha genome.</title>
        <authorList>
            <person name="Bowman J.L."/>
            <person name="Kohchi T."/>
            <person name="Yamato K.T."/>
            <person name="Jenkins J."/>
            <person name="Shu S."/>
            <person name="Ishizaki K."/>
            <person name="Yamaoka S."/>
            <person name="Nishihama R."/>
            <person name="Nakamura Y."/>
            <person name="Berger F."/>
            <person name="Adam C."/>
            <person name="Aki S.S."/>
            <person name="Althoff F."/>
            <person name="Araki T."/>
            <person name="Arteaga-Vazquez M.A."/>
            <person name="Balasubrmanian S."/>
            <person name="Barry K."/>
            <person name="Bauer D."/>
            <person name="Boehm C.R."/>
            <person name="Briginshaw L."/>
            <person name="Caballero-Perez J."/>
            <person name="Catarino B."/>
            <person name="Chen F."/>
            <person name="Chiyoda S."/>
            <person name="Chovatia M."/>
            <person name="Davies K.M."/>
            <person name="Delmans M."/>
            <person name="Demura T."/>
            <person name="Dierschke T."/>
            <person name="Dolan L."/>
            <person name="Dorantes-Acosta A.E."/>
            <person name="Eklund D.M."/>
            <person name="Florent S.N."/>
            <person name="Flores-Sandoval E."/>
            <person name="Fujiyama A."/>
            <person name="Fukuzawa H."/>
            <person name="Galik B."/>
            <person name="Grimanelli D."/>
            <person name="Grimwood J."/>
            <person name="Grossniklaus U."/>
            <person name="Hamada T."/>
            <person name="Haseloff J."/>
            <person name="Hetherington A.J."/>
            <person name="Higo A."/>
            <person name="Hirakawa Y."/>
            <person name="Hundley H.N."/>
            <person name="Ikeda Y."/>
            <person name="Inoue K."/>
            <person name="Inoue S.I."/>
            <person name="Ishida S."/>
            <person name="Jia Q."/>
            <person name="Kakita M."/>
            <person name="Kanazawa T."/>
            <person name="Kawai Y."/>
            <person name="Kawashima T."/>
            <person name="Kennedy M."/>
            <person name="Kinose K."/>
            <person name="Kinoshita T."/>
            <person name="Kohara Y."/>
            <person name="Koide E."/>
            <person name="Komatsu K."/>
            <person name="Kopischke S."/>
            <person name="Kubo M."/>
            <person name="Kyozuka J."/>
            <person name="Lagercrantz U."/>
            <person name="Lin S.S."/>
            <person name="Lindquist E."/>
            <person name="Lipzen A.M."/>
            <person name="Lu C.W."/>
            <person name="De Luna E."/>
            <person name="Martienssen R.A."/>
            <person name="Minamino N."/>
            <person name="Mizutani M."/>
            <person name="Mizutani M."/>
            <person name="Mochizuki N."/>
            <person name="Monte I."/>
            <person name="Mosher R."/>
            <person name="Nagasaki H."/>
            <person name="Nakagami H."/>
            <person name="Naramoto S."/>
            <person name="Nishitani K."/>
            <person name="Ohtani M."/>
            <person name="Okamoto T."/>
            <person name="Okumura M."/>
            <person name="Phillips J."/>
            <person name="Pollak B."/>
            <person name="Reinders A."/>
            <person name="Rovekamp M."/>
            <person name="Sano R."/>
            <person name="Sawa S."/>
            <person name="Schmid M.W."/>
            <person name="Shirakawa M."/>
            <person name="Solano R."/>
            <person name="Spunde A."/>
            <person name="Suetsugu N."/>
            <person name="Sugano S."/>
            <person name="Sugiyama A."/>
            <person name="Sun R."/>
            <person name="Suzuki Y."/>
            <person name="Takenaka M."/>
            <person name="Takezawa D."/>
            <person name="Tomogane H."/>
            <person name="Tsuzuki M."/>
            <person name="Ueda T."/>
            <person name="Umeda M."/>
            <person name="Ward J.M."/>
            <person name="Watanabe Y."/>
            <person name="Yazaki K."/>
            <person name="Yokoyama R."/>
            <person name="Yoshitake Y."/>
            <person name="Yotsui I."/>
            <person name="Zachgo S."/>
            <person name="Schmutz J."/>
        </authorList>
    </citation>
    <scope>NUCLEOTIDE SEQUENCE [LARGE SCALE GENOMIC DNA]</scope>
    <source>
        <strain evidence="3">Tak-1</strain>
    </source>
</reference>
<accession>A0A2R6W536</accession>
<keyword evidence="3" id="KW-1185">Reference proteome</keyword>
<name>A0A2R6W536_MARPO</name>
<organism evidence="2 3">
    <name type="scientific">Marchantia polymorpha</name>
    <name type="common">Common liverwort</name>
    <name type="synonym">Marchantia aquatica</name>
    <dbReference type="NCBI Taxonomy" id="3197"/>
    <lineage>
        <taxon>Eukaryota</taxon>
        <taxon>Viridiplantae</taxon>
        <taxon>Streptophyta</taxon>
        <taxon>Embryophyta</taxon>
        <taxon>Marchantiophyta</taxon>
        <taxon>Marchantiopsida</taxon>
        <taxon>Marchantiidae</taxon>
        <taxon>Marchantiales</taxon>
        <taxon>Marchantiaceae</taxon>
        <taxon>Marchantia</taxon>
    </lineage>
</organism>
<dbReference type="AlphaFoldDB" id="A0A2R6W536"/>
<sequence>MVGVTERASEAFEEIASHFSRPLLDSQTPHDKERAIGLKLRTMLEGKPRSHSHSHSHSLTLGRNNLPS</sequence>
<dbReference type="Gramene" id="Mp8g14690.1">
    <property type="protein sequence ID" value="Mp8g14690.1.cds1"/>
    <property type="gene ID" value="Mp8g14690"/>
</dbReference>
<evidence type="ECO:0000256" key="1">
    <source>
        <dbReference type="SAM" id="MobiDB-lite"/>
    </source>
</evidence>